<dbReference type="InterPro" id="IPR001873">
    <property type="entry name" value="ENaC"/>
</dbReference>
<dbReference type="Gene3D" id="1.10.287.770">
    <property type="entry name" value="YojJ-like"/>
    <property type="match status" value="1"/>
</dbReference>
<accession>A0A0K0F4I5</accession>
<dbReference type="PANTHER" id="PTHR11690:SF244">
    <property type="entry name" value="DEGENERIN LIKE"/>
    <property type="match status" value="1"/>
</dbReference>
<keyword evidence="10" id="KW-0325">Glycoprotein</keyword>
<keyword evidence="3 13" id="KW-0813">Transport</keyword>
<keyword evidence="7" id="KW-0915">Sodium</keyword>
<reference evidence="16" key="2">
    <citation type="submission" date="2015-08" db="UniProtKB">
        <authorList>
            <consortium name="WormBaseParasite"/>
        </authorList>
    </citation>
    <scope>IDENTIFICATION</scope>
</reference>
<keyword evidence="6 14" id="KW-1133">Transmembrane helix</keyword>
<keyword evidence="5 13" id="KW-0812">Transmembrane</keyword>
<dbReference type="AlphaFoldDB" id="A0A0K0F4I5"/>
<keyword evidence="4 13" id="KW-0894">Sodium channel</keyword>
<evidence type="ECO:0000256" key="12">
    <source>
        <dbReference type="ARBA" id="ARBA00023303"/>
    </source>
</evidence>
<evidence type="ECO:0000256" key="2">
    <source>
        <dbReference type="ARBA" id="ARBA00007193"/>
    </source>
</evidence>
<evidence type="ECO:0000256" key="5">
    <source>
        <dbReference type="ARBA" id="ARBA00022692"/>
    </source>
</evidence>
<protein>
    <submittedName>
        <fullName evidence="16">Acid-sensing ion channel 5</fullName>
    </submittedName>
</protein>
<dbReference type="GO" id="GO:0015280">
    <property type="term" value="F:ligand-gated sodium channel activity"/>
    <property type="evidence" value="ECO:0007669"/>
    <property type="project" value="TreeGrafter"/>
</dbReference>
<keyword evidence="12 13" id="KW-0407">Ion channel</keyword>
<organism evidence="15 16">
    <name type="scientific">Strongyloides venezuelensis</name>
    <name type="common">Threadworm</name>
    <dbReference type="NCBI Taxonomy" id="75913"/>
    <lineage>
        <taxon>Eukaryota</taxon>
        <taxon>Metazoa</taxon>
        <taxon>Ecdysozoa</taxon>
        <taxon>Nematoda</taxon>
        <taxon>Chromadorea</taxon>
        <taxon>Rhabditida</taxon>
        <taxon>Tylenchina</taxon>
        <taxon>Panagrolaimomorpha</taxon>
        <taxon>Strongyloidoidea</taxon>
        <taxon>Strongyloididae</taxon>
        <taxon>Strongyloides</taxon>
    </lineage>
</organism>
<keyword evidence="11 13" id="KW-0739">Sodium transport</keyword>
<evidence type="ECO:0000256" key="4">
    <source>
        <dbReference type="ARBA" id="ARBA00022461"/>
    </source>
</evidence>
<proteinExistence type="inferred from homology"/>
<evidence type="ECO:0000313" key="16">
    <source>
        <dbReference type="WBParaSite" id="SVE_0372200.1"/>
    </source>
</evidence>
<keyword evidence="9 14" id="KW-0472">Membrane</keyword>
<feature type="transmembrane region" description="Helical" evidence="14">
    <location>
        <begin position="401"/>
        <end position="424"/>
    </location>
</feature>
<evidence type="ECO:0000256" key="6">
    <source>
        <dbReference type="ARBA" id="ARBA00022989"/>
    </source>
</evidence>
<reference evidence="15" key="1">
    <citation type="submission" date="2014-07" db="EMBL/GenBank/DDBJ databases">
        <authorList>
            <person name="Martin A.A"/>
            <person name="De Silva N."/>
        </authorList>
    </citation>
    <scope>NUCLEOTIDE SEQUENCE</scope>
</reference>
<evidence type="ECO:0000313" key="15">
    <source>
        <dbReference type="Proteomes" id="UP000035680"/>
    </source>
</evidence>
<dbReference type="Proteomes" id="UP000035680">
    <property type="component" value="Unassembled WGS sequence"/>
</dbReference>
<evidence type="ECO:0000256" key="3">
    <source>
        <dbReference type="ARBA" id="ARBA00022448"/>
    </source>
</evidence>
<dbReference type="PRINTS" id="PR01078">
    <property type="entry name" value="AMINACHANNEL"/>
</dbReference>
<keyword evidence="8 13" id="KW-0406">Ion transport</keyword>
<dbReference type="Pfam" id="PF00858">
    <property type="entry name" value="ASC"/>
    <property type="match status" value="1"/>
</dbReference>
<evidence type="ECO:0000256" key="10">
    <source>
        <dbReference type="ARBA" id="ARBA00023180"/>
    </source>
</evidence>
<comment type="similarity">
    <text evidence="2 13">Belongs to the amiloride-sensitive sodium channel (TC 1.A.6) family.</text>
</comment>
<evidence type="ECO:0000256" key="13">
    <source>
        <dbReference type="RuleBase" id="RU000679"/>
    </source>
</evidence>
<evidence type="ECO:0000256" key="1">
    <source>
        <dbReference type="ARBA" id="ARBA00004141"/>
    </source>
</evidence>
<name>A0A0K0F4I5_STRVS</name>
<keyword evidence="15" id="KW-1185">Reference proteome</keyword>
<evidence type="ECO:0000256" key="11">
    <source>
        <dbReference type="ARBA" id="ARBA00023201"/>
    </source>
</evidence>
<dbReference type="WBParaSite" id="SVE_0372200.1">
    <property type="protein sequence ID" value="SVE_0372200.1"/>
    <property type="gene ID" value="SVE_0372200"/>
</dbReference>
<evidence type="ECO:0000256" key="7">
    <source>
        <dbReference type="ARBA" id="ARBA00023053"/>
    </source>
</evidence>
<comment type="subcellular location">
    <subcellularLocation>
        <location evidence="1">Membrane</location>
        <topology evidence="1">Multi-pass membrane protein</topology>
    </subcellularLocation>
</comment>
<evidence type="ECO:0000256" key="9">
    <source>
        <dbReference type="ARBA" id="ARBA00023136"/>
    </source>
</evidence>
<sequence>MISMITLNVLIVLQKIHAKKIETKILTTRRVNEDFFPKISVCFSILNKYDESFFYSDPKYKSEFFGRQFNNKMKTSSFYDPEMYINNLLRNYQIFLKEYESGQNIYANISVLECTYLGKNCNKFMSNIFYYDNWFGKCILFQSKKQDFGVISRAGKEFGLSVILKSQISNIKNHFRKVFGFLPYLSIQYQILNPKDKENKNHLLTSFHTDVLPLGHEVNIPITITKEIKNKNTSNCLDYNFELPDSLNKTGIYSYDSCYTNCFKNYQVSQCRYDLPFFPRICSKERPCDCDEVSCFNCFSNVLFPNNLKNGILHPEFKEKCSCPPPCENYSFKTIPSYSKLHTKNMAEMLDLKGSDEDLENDISANYVMLNFFIKELTVLTKKEEVVYRSANLFAEIGNTLGLLLGLGMINIVEIFFCFCLVIIDRIRYFIKFRRLY</sequence>
<dbReference type="GO" id="GO:0005886">
    <property type="term" value="C:plasma membrane"/>
    <property type="evidence" value="ECO:0007669"/>
    <property type="project" value="TreeGrafter"/>
</dbReference>
<evidence type="ECO:0000256" key="8">
    <source>
        <dbReference type="ARBA" id="ARBA00023065"/>
    </source>
</evidence>
<evidence type="ECO:0000256" key="14">
    <source>
        <dbReference type="SAM" id="Phobius"/>
    </source>
</evidence>
<dbReference type="PANTHER" id="PTHR11690">
    <property type="entry name" value="AMILORIDE-SENSITIVE SODIUM CHANNEL-RELATED"/>
    <property type="match status" value="1"/>
</dbReference>
<dbReference type="STRING" id="75913.A0A0K0F4I5"/>